<comment type="caution">
    <text evidence="2">The sequence shown here is derived from an EMBL/GenBank/DDBJ whole genome shotgun (WGS) entry which is preliminary data.</text>
</comment>
<reference evidence="3" key="2">
    <citation type="submission" date="2021-01" db="EMBL/GenBank/DDBJ databases">
        <authorList>
            <person name="Lovell J.T."/>
            <person name="Bentley N."/>
            <person name="Bhattarai G."/>
            <person name="Jenkins J.W."/>
            <person name="Sreedasyam A."/>
            <person name="Alarcon Y."/>
            <person name="Bock C."/>
            <person name="Boston L."/>
            <person name="Carlson J."/>
            <person name="Cervantes K."/>
            <person name="Clermont K."/>
            <person name="Krom N."/>
            <person name="Kubenka K."/>
            <person name="Mamidi S."/>
            <person name="Mattison C."/>
            <person name="Monteros M."/>
            <person name="Pisani C."/>
            <person name="Plott C."/>
            <person name="Rajasekar S."/>
            <person name="Rhein H.S."/>
            <person name="Rohla C."/>
            <person name="Song M."/>
            <person name="Hilaire R.S."/>
            <person name="Shu S."/>
            <person name="Wells L."/>
            <person name="Wang X."/>
            <person name="Webber J."/>
            <person name="Heerema R.J."/>
            <person name="Klein P."/>
            <person name="Conner P."/>
            <person name="Grauke L."/>
            <person name="Grimwood J."/>
            <person name="Schmutz J."/>
            <person name="Randall J.J."/>
        </authorList>
    </citation>
    <scope>NUCLEOTIDE SEQUENCE</scope>
    <source>
        <tissue evidence="3">Leaf</tissue>
    </source>
</reference>
<proteinExistence type="predicted"/>
<organism evidence="2 4">
    <name type="scientific">Carya illinoinensis</name>
    <name type="common">Pecan</name>
    <dbReference type="NCBI Taxonomy" id="32201"/>
    <lineage>
        <taxon>Eukaryota</taxon>
        <taxon>Viridiplantae</taxon>
        <taxon>Streptophyta</taxon>
        <taxon>Embryophyta</taxon>
        <taxon>Tracheophyta</taxon>
        <taxon>Spermatophyta</taxon>
        <taxon>Magnoliopsida</taxon>
        <taxon>eudicotyledons</taxon>
        <taxon>Gunneridae</taxon>
        <taxon>Pentapetalae</taxon>
        <taxon>rosids</taxon>
        <taxon>fabids</taxon>
        <taxon>Fagales</taxon>
        <taxon>Juglandaceae</taxon>
        <taxon>Carya</taxon>
    </lineage>
</organism>
<dbReference type="PANTHER" id="PTHR34657">
    <property type="entry name" value="EMBRYO SAC DEVELOPMENT ARREST 6"/>
    <property type="match status" value="1"/>
</dbReference>
<dbReference type="AlphaFoldDB" id="A0A8T1R5X4"/>
<accession>A0A8T1R5X4</accession>
<protein>
    <submittedName>
        <fullName evidence="2">Uncharacterized protein</fullName>
    </submittedName>
</protein>
<dbReference type="PANTHER" id="PTHR34657:SF10">
    <property type="entry name" value="F21M11.6 PROTEIN"/>
    <property type="match status" value="1"/>
</dbReference>
<gene>
    <name evidence="2" type="ORF">CIPAW_03G268100</name>
    <name evidence="3" type="ORF">I3842_03G257500</name>
</gene>
<evidence type="ECO:0000256" key="1">
    <source>
        <dbReference type="SAM" id="MobiDB-lite"/>
    </source>
</evidence>
<dbReference type="Proteomes" id="UP000811609">
    <property type="component" value="Chromosome 3"/>
</dbReference>
<name>A0A8T1R5X4_CARIL</name>
<feature type="region of interest" description="Disordered" evidence="1">
    <location>
        <begin position="85"/>
        <end position="111"/>
    </location>
</feature>
<feature type="region of interest" description="Disordered" evidence="1">
    <location>
        <begin position="1"/>
        <end position="52"/>
    </location>
</feature>
<dbReference type="Proteomes" id="UP000811246">
    <property type="component" value="Chromosome 3"/>
</dbReference>
<dbReference type="OrthoDB" id="687843at2759"/>
<dbReference type="EMBL" id="CM031827">
    <property type="protein sequence ID" value="KAG6724401.1"/>
    <property type="molecule type" value="Genomic_DNA"/>
</dbReference>
<evidence type="ECO:0000313" key="4">
    <source>
        <dbReference type="Proteomes" id="UP000811609"/>
    </source>
</evidence>
<keyword evidence="4" id="KW-1185">Reference proteome</keyword>
<feature type="compositionally biased region" description="Basic and acidic residues" evidence="1">
    <location>
        <begin position="42"/>
        <end position="51"/>
    </location>
</feature>
<evidence type="ECO:0000313" key="2">
    <source>
        <dbReference type="EMBL" id="KAG6662800.1"/>
    </source>
</evidence>
<feature type="compositionally biased region" description="Basic and acidic residues" evidence="1">
    <location>
        <begin position="101"/>
        <end position="111"/>
    </location>
</feature>
<reference evidence="2" key="1">
    <citation type="submission" date="2020-12" db="EMBL/GenBank/DDBJ databases">
        <title>WGS assembly of Carya illinoinensis cv. Pawnee.</title>
        <authorList>
            <person name="Platts A."/>
            <person name="Shu S."/>
            <person name="Wright S."/>
            <person name="Barry K."/>
            <person name="Edger P."/>
            <person name="Pires J.C."/>
            <person name="Schmutz J."/>
        </authorList>
    </citation>
    <scope>NUCLEOTIDE SEQUENCE</scope>
    <source>
        <tissue evidence="2">Leaf</tissue>
    </source>
</reference>
<dbReference type="EMBL" id="CM031811">
    <property type="protein sequence ID" value="KAG6662800.1"/>
    <property type="molecule type" value="Genomic_DNA"/>
</dbReference>
<sequence length="147" mass="16669">MNTKTMRLPPRRVLTSNALHRKRKERDGFDEFKPSTTTTKLSKPDAPEEKPISFNRNRLLAGYLAHEYLTRGTLLGRPWDPVQDEAVSVSNRGDPNGNGEAEERRRRGPRQVEDYERYVGVANLLKTDGAHVPGIVNPTQLASFLQM</sequence>
<evidence type="ECO:0000313" key="3">
    <source>
        <dbReference type="EMBL" id="KAG6724401.1"/>
    </source>
</evidence>